<feature type="domain" description="Glycosyl transferase family 1" evidence="3">
    <location>
        <begin position="213"/>
        <end position="375"/>
    </location>
</feature>
<evidence type="ECO:0000256" key="2">
    <source>
        <dbReference type="SAM" id="MobiDB-lite"/>
    </source>
</evidence>
<dbReference type="KEGG" id="pbor:BSF38_02659"/>
<organism evidence="4 5">
    <name type="scientific">Paludisphaera borealis</name>
    <dbReference type="NCBI Taxonomy" id="1387353"/>
    <lineage>
        <taxon>Bacteria</taxon>
        <taxon>Pseudomonadati</taxon>
        <taxon>Planctomycetota</taxon>
        <taxon>Planctomycetia</taxon>
        <taxon>Isosphaerales</taxon>
        <taxon>Isosphaeraceae</taxon>
        <taxon>Paludisphaera</taxon>
    </lineage>
</organism>
<evidence type="ECO:0000259" key="3">
    <source>
        <dbReference type="Pfam" id="PF00534"/>
    </source>
</evidence>
<dbReference type="PANTHER" id="PTHR46401">
    <property type="entry name" value="GLYCOSYLTRANSFERASE WBBK-RELATED"/>
    <property type="match status" value="1"/>
</dbReference>
<dbReference type="Pfam" id="PF00534">
    <property type="entry name" value="Glycos_transf_1"/>
    <property type="match status" value="1"/>
</dbReference>
<dbReference type="AlphaFoldDB" id="A0A1U7CQD6"/>
<gene>
    <name evidence="4" type="ORF">BSF38_02659</name>
</gene>
<dbReference type="SUPFAM" id="SSF53756">
    <property type="entry name" value="UDP-Glycosyltransferase/glycogen phosphorylase"/>
    <property type="match status" value="1"/>
</dbReference>
<proteinExistence type="predicted"/>
<dbReference type="RefSeq" id="WP_237170867.1">
    <property type="nucleotide sequence ID" value="NZ_CP019082.1"/>
</dbReference>
<keyword evidence="1 4" id="KW-0808">Transferase</keyword>
<dbReference type="InterPro" id="IPR001296">
    <property type="entry name" value="Glyco_trans_1"/>
</dbReference>
<accession>A0A1U7CQD6</accession>
<dbReference type="GO" id="GO:0009103">
    <property type="term" value="P:lipopolysaccharide biosynthetic process"/>
    <property type="evidence" value="ECO:0007669"/>
    <property type="project" value="TreeGrafter"/>
</dbReference>
<dbReference type="GO" id="GO:0016757">
    <property type="term" value="F:glycosyltransferase activity"/>
    <property type="evidence" value="ECO:0007669"/>
    <property type="project" value="InterPro"/>
</dbReference>
<feature type="region of interest" description="Disordered" evidence="2">
    <location>
        <begin position="1"/>
        <end position="24"/>
    </location>
</feature>
<dbReference type="Proteomes" id="UP000186309">
    <property type="component" value="Chromosome"/>
</dbReference>
<dbReference type="STRING" id="1387353.BSF38_02659"/>
<sequence length="404" mass="44255">MSTAILQRTGLEPGAAPMSTPDQPAAVASSPLRVVMVFNMDACQGPTGVTRHALAQLDRLAHRPDVALRLISGRMTEPDGRAYWDSLEDLPRRELFLRTRDLLRWWRLQPWPAIERIAGPADWVYSPAEYLVPSRKARRAVTSHDVLQYLRFGPPKSRDMMAAAFQRADLILSVSDFNTQRLIESFPACKDRIAHVPNAAEDLFFEPCGPGERESVRDDLGLPPGVPYLLSVANFQPRKNLIRLIRAASALREVASGDLALVLLGAGAPHEVKPLREAVAAIGPRALIRLPGYRQGKVLRAAYAEATALVFPSLCESFGIPVVEAMAQGVPVALADSTALPEIGGAAGWYFPPDDESAITATLRDLLDRPLERARRTELGLAVAAQYRWRTANDQLVAALTARL</sequence>
<dbReference type="EMBL" id="CP019082">
    <property type="protein sequence ID" value="APW61155.1"/>
    <property type="molecule type" value="Genomic_DNA"/>
</dbReference>
<name>A0A1U7CQD6_9BACT</name>
<dbReference type="PANTHER" id="PTHR46401:SF2">
    <property type="entry name" value="GLYCOSYLTRANSFERASE WBBK-RELATED"/>
    <property type="match status" value="1"/>
</dbReference>
<dbReference type="CDD" id="cd03809">
    <property type="entry name" value="GT4_MtfB-like"/>
    <property type="match status" value="1"/>
</dbReference>
<protein>
    <submittedName>
        <fullName evidence="4">GT4 family glycosyltransferase</fullName>
    </submittedName>
</protein>
<evidence type="ECO:0000313" key="5">
    <source>
        <dbReference type="Proteomes" id="UP000186309"/>
    </source>
</evidence>
<reference evidence="5" key="1">
    <citation type="submission" date="2016-12" db="EMBL/GenBank/DDBJ databases">
        <title>Comparative genomics of four Isosphaeraceae planctomycetes: a common pool of plasmids and glycoside hydrolase genes.</title>
        <authorList>
            <person name="Ivanova A."/>
        </authorList>
    </citation>
    <scope>NUCLEOTIDE SEQUENCE [LARGE SCALE GENOMIC DNA]</scope>
    <source>
        <strain evidence="5">PX4</strain>
    </source>
</reference>
<dbReference type="Gene3D" id="3.40.50.2000">
    <property type="entry name" value="Glycogen Phosphorylase B"/>
    <property type="match status" value="2"/>
</dbReference>
<evidence type="ECO:0000313" key="4">
    <source>
        <dbReference type="EMBL" id="APW61155.1"/>
    </source>
</evidence>
<evidence type="ECO:0000256" key="1">
    <source>
        <dbReference type="ARBA" id="ARBA00022679"/>
    </source>
</evidence>
<keyword evidence="5" id="KW-1185">Reference proteome</keyword>